<dbReference type="PANTHER" id="PTHR43977">
    <property type="entry name" value="STRUCTURAL MAINTENANCE OF CHROMOSOMES PROTEIN 3"/>
    <property type="match status" value="1"/>
</dbReference>
<dbReference type="GO" id="GO:0005524">
    <property type="term" value="F:ATP binding"/>
    <property type="evidence" value="ECO:0007669"/>
    <property type="project" value="UniProtKB-KW"/>
</dbReference>
<evidence type="ECO:0000256" key="7">
    <source>
        <dbReference type="SAM" id="MobiDB-lite"/>
    </source>
</evidence>
<feature type="region of interest" description="Disordered" evidence="7">
    <location>
        <begin position="779"/>
        <end position="806"/>
    </location>
</feature>
<feature type="coiled-coil region" evidence="6">
    <location>
        <begin position="405"/>
        <end position="493"/>
    </location>
</feature>
<dbReference type="Pfam" id="PF02463">
    <property type="entry name" value="SMC_N"/>
    <property type="match status" value="1"/>
</dbReference>
<feature type="domain" description="RecF/RecN/SMC N-terminal" evidence="8">
    <location>
        <begin position="3"/>
        <end position="1153"/>
    </location>
</feature>
<protein>
    <submittedName>
        <fullName evidence="10">Chromosome partition protein smc</fullName>
    </submittedName>
</protein>
<dbReference type="PIRSF" id="PIRSF005719">
    <property type="entry name" value="SMC"/>
    <property type="match status" value="1"/>
</dbReference>
<evidence type="ECO:0000256" key="3">
    <source>
        <dbReference type="ARBA" id="ARBA00022840"/>
    </source>
</evidence>
<evidence type="ECO:0000256" key="4">
    <source>
        <dbReference type="ARBA" id="ARBA00023054"/>
    </source>
</evidence>
<dbReference type="Gene3D" id="1.10.287.1490">
    <property type="match status" value="1"/>
</dbReference>
<dbReference type="GO" id="GO:0007062">
    <property type="term" value="P:sister chromatid cohesion"/>
    <property type="evidence" value="ECO:0007669"/>
    <property type="project" value="InterPro"/>
</dbReference>
<keyword evidence="1" id="KW-0963">Cytoplasm</keyword>
<evidence type="ECO:0000259" key="9">
    <source>
        <dbReference type="Pfam" id="PF06470"/>
    </source>
</evidence>
<accession>A0A3B0ZBX9</accession>
<evidence type="ECO:0000313" key="10">
    <source>
        <dbReference type="EMBL" id="VAW90898.1"/>
    </source>
</evidence>
<dbReference type="Gene3D" id="3.40.50.300">
    <property type="entry name" value="P-loop containing nucleotide triphosphate hydrolases"/>
    <property type="match status" value="2"/>
</dbReference>
<dbReference type="GO" id="GO:0005694">
    <property type="term" value="C:chromosome"/>
    <property type="evidence" value="ECO:0007669"/>
    <property type="project" value="InterPro"/>
</dbReference>
<dbReference type="SUPFAM" id="SSF75553">
    <property type="entry name" value="Smc hinge domain"/>
    <property type="match status" value="1"/>
</dbReference>
<dbReference type="InterPro" id="IPR027417">
    <property type="entry name" value="P-loop_NTPase"/>
</dbReference>
<evidence type="ECO:0000256" key="6">
    <source>
        <dbReference type="SAM" id="Coils"/>
    </source>
</evidence>
<dbReference type="InterPro" id="IPR010935">
    <property type="entry name" value="SMC_hinge"/>
</dbReference>
<evidence type="ECO:0000256" key="5">
    <source>
        <dbReference type="ARBA" id="ARBA00023125"/>
    </source>
</evidence>
<dbReference type="InterPro" id="IPR003395">
    <property type="entry name" value="RecF/RecN/SMC_N"/>
</dbReference>
<dbReference type="Pfam" id="PF06470">
    <property type="entry name" value="SMC_hinge"/>
    <property type="match status" value="1"/>
</dbReference>
<reference evidence="10" key="1">
    <citation type="submission" date="2018-06" db="EMBL/GenBank/DDBJ databases">
        <authorList>
            <person name="Zhirakovskaya E."/>
        </authorList>
    </citation>
    <scope>NUCLEOTIDE SEQUENCE</scope>
</reference>
<feature type="domain" description="SMC hinge" evidence="9">
    <location>
        <begin position="525"/>
        <end position="621"/>
    </location>
</feature>
<feature type="coiled-coil region" evidence="6">
    <location>
        <begin position="170"/>
        <end position="348"/>
    </location>
</feature>
<dbReference type="CDD" id="cd03278">
    <property type="entry name" value="ABC_SMC_barmotin"/>
    <property type="match status" value="2"/>
</dbReference>
<organism evidence="10">
    <name type="scientific">hydrothermal vent metagenome</name>
    <dbReference type="NCBI Taxonomy" id="652676"/>
    <lineage>
        <taxon>unclassified sequences</taxon>
        <taxon>metagenomes</taxon>
        <taxon>ecological metagenomes</taxon>
    </lineage>
</organism>
<proteinExistence type="inferred from homology"/>
<keyword evidence="5" id="KW-0238">DNA-binding</keyword>
<dbReference type="EMBL" id="UOFR01000007">
    <property type="protein sequence ID" value="VAW90898.1"/>
    <property type="molecule type" value="Genomic_DNA"/>
</dbReference>
<dbReference type="InterPro" id="IPR024704">
    <property type="entry name" value="SMC"/>
</dbReference>
<keyword evidence="3" id="KW-0067">ATP-binding</keyword>
<keyword evidence="4 6" id="KW-0175">Coiled coil</keyword>
<dbReference type="GO" id="GO:0003677">
    <property type="term" value="F:DNA binding"/>
    <property type="evidence" value="ECO:0007669"/>
    <property type="project" value="UniProtKB-KW"/>
</dbReference>
<dbReference type="GO" id="GO:0016887">
    <property type="term" value="F:ATP hydrolysis activity"/>
    <property type="evidence" value="ECO:0007669"/>
    <property type="project" value="InterPro"/>
</dbReference>
<dbReference type="HAMAP" id="MF_01894">
    <property type="entry name" value="Smc_prok"/>
    <property type="match status" value="1"/>
</dbReference>
<sequence>MRLRKLKLAGFKSFVDPTTVHFPSDLIGVVGPNGCGKSNVIDAVRWVMGESSAKQLRGDSMSDVVFNGSNTRKPVGQAAVEMIFDNKEGRLGGQYANYNEISVKRSVSREGQSHYYLNGAKCRRRDITDIFLGTGLGPRSYAIIEQGTISRIIEAKPEDLRVFLEEAAGISKYKERRKETETRIRHTRDNLDRLNDLREELEKQINHLQRQAKAAERYKILKEEERILNAQLQALKWQGLNDNAQGIETKIRDQETELEASRAKQRSIESDIETQREALAEANELFNKIQSQFYAVGSDIARLEQSIQHTRERKQQQQNDLSQLDKDLSEAQLHLNTDQNKIVELEQELDKITPASDQAEAAEQAAVQALQESESAMHTWQTQWEQFTQQAAEPARAAEVEAARMQQLEMQRSHLSERQTKLKTERDNNIDAELEKDLAELNVELESKRQTLDEKQKDLVSTQTEISSFKDQLQEINTRYDDEQENLQILRSKHASQVAVQKAALGKEQQGVKDWLQSENLEQAKRLAEVLDVEQGWEVAIECVLGAHLEAVCVDSLDALFNKVKAFSEGQLTLIEKAQSYDEPQHSKAVSLSSKIRTGGPSLPQLEGVYAVDNLNDALALRPRLMRQESVVTKDGLWLGIGWLRVIKQEESHKGVLQREQELKQLEVSIDELEKEFAKVQMQRNRVQDKLKQYEQQRDILQQSLQTLNKEFNEANGKASGLSSRYEQMQKRIQHIEHDLSELKTQIESAESAIIRSRENKEQAKKLIRGFEMKREKLNEQRSELQTSLEEARSKANGSREQAQQVRVRAESIRAELGSIKTALQRTDSQQNQLTTRREELNAAIKEVDQPLTNMSEELEGFLQNRVSIEATLNKARGQVQEIESTHRELDEARLKSEEGVQLCRGKLEETRIGWQETKVRRQTIQEDVQSSGFEVAVLIKEMPDDAEASKWQETVDSVERKISRLGAINLAAIEEFDQQTERKVYLDAQNDDLVSALKTLEDAIEKIDKETKTRFQDTFDKVNNGFKELFPRLFGGGKAYLEMTSENILDTGITVMARPPGKRNSTIHLLSGGEKALTAVAMVFAIFELNPAPFCMLDEVDAPLDDANVGRYCEMLKHMSDRIQFIFITHNKITMEIAEHLTGVTMHEPGVSRLVAVDVDEAVKLAAV</sequence>
<dbReference type="SUPFAM" id="SSF52540">
    <property type="entry name" value="P-loop containing nucleoside triphosphate hydrolases"/>
    <property type="match status" value="1"/>
</dbReference>
<feature type="compositionally biased region" description="Polar residues" evidence="7">
    <location>
        <begin position="796"/>
        <end position="805"/>
    </location>
</feature>
<dbReference type="GO" id="GO:0030261">
    <property type="term" value="P:chromosome condensation"/>
    <property type="evidence" value="ECO:0007669"/>
    <property type="project" value="InterPro"/>
</dbReference>
<dbReference type="NCBIfam" id="TIGR02168">
    <property type="entry name" value="SMC_prok_B"/>
    <property type="match status" value="1"/>
</dbReference>
<dbReference type="AlphaFoldDB" id="A0A3B0ZBX9"/>
<keyword evidence="2" id="KW-0547">Nucleotide-binding</keyword>
<evidence type="ECO:0000256" key="1">
    <source>
        <dbReference type="ARBA" id="ARBA00022490"/>
    </source>
</evidence>
<evidence type="ECO:0000259" key="8">
    <source>
        <dbReference type="Pfam" id="PF02463"/>
    </source>
</evidence>
<name>A0A3B0ZBX9_9ZZZZ</name>
<dbReference type="Gene3D" id="1.20.5.340">
    <property type="match status" value="1"/>
</dbReference>
<gene>
    <name evidence="10" type="ORF">MNBD_GAMMA21-632</name>
</gene>
<dbReference type="InterPro" id="IPR036277">
    <property type="entry name" value="SMC_hinge_sf"/>
</dbReference>
<dbReference type="SUPFAM" id="SSF57997">
    <property type="entry name" value="Tropomyosin"/>
    <property type="match status" value="2"/>
</dbReference>
<dbReference type="InterPro" id="IPR011890">
    <property type="entry name" value="SMC_prok"/>
</dbReference>
<evidence type="ECO:0000256" key="2">
    <source>
        <dbReference type="ARBA" id="ARBA00022741"/>
    </source>
</evidence>